<organism evidence="2 3">
    <name type="scientific">Winogradskya humida</name>
    <dbReference type="NCBI Taxonomy" id="113566"/>
    <lineage>
        <taxon>Bacteria</taxon>
        <taxon>Bacillati</taxon>
        <taxon>Actinomycetota</taxon>
        <taxon>Actinomycetes</taxon>
        <taxon>Micromonosporales</taxon>
        <taxon>Micromonosporaceae</taxon>
        <taxon>Winogradskya</taxon>
    </lineage>
</organism>
<dbReference type="PANTHER" id="PTHR43566">
    <property type="entry name" value="CONSERVED PROTEIN"/>
    <property type="match status" value="1"/>
</dbReference>
<evidence type="ECO:0000313" key="3">
    <source>
        <dbReference type="Proteomes" id="UP000603200"/>
    </source>
</evidence>
<accession>A0ABQ3ZV34</accession>
<gene>
    <name evidence="2" type="ORF">Ahu01nite_055620</name>
</gene>
<evidence type="ECO:0000313" key="2">
    <source>
        <dbReference type="EMBL" id="GIE22460.1"/>
    </source>
</evidence>
<dbReference type="InterPro" id="IPR025420">
    <property type="entry name" value="DUF4143"/>
</dbReference>
<dbReference type="PANTHER" id="PTHR43566:SF2">
    <property type="entry name" value="DUF4143 DOMAIN-CONTAINING PROTEIN"/>
    <property type="match status" value="1"/>
</dbReference>
<evidence type="ECO:0000259" key="1">
    <source>
        <dbReference type="Pfam" id="PF13635"/>
    </source>
</evidence>
<proteinExistence type="predicted"/>
<dbReference type="Pfam" id="PF13635">
    <property type="entry name" value="DUF4143"/>
    <property type="match status" value="1"/>
</dbReference>
<sequence length="280" mass="30338">MARSHLFVDAAFTLGPGLRHGSDVSRAGYAARIVRGGLPGADSLDDPRRRKAFFDACIQKLIDHDMRRLTVIRHRAELRTMIRLLAGRSATTVAAGSLAPVLGLSRPTIARYLQALEETLLIKRIPGWSRDLGTRATAAPKLIFADSGIAANELAADARGLVRPGAPFGPLLESFVLSELARQLTLSDQLAGLCHYRDRSRYEVDGVLENRRGQVIGIEVKAASTVRPGDFRGLRRLADRLGDDFVVGIVLYTGTGTLPFGEKLRAVPVSALWQVAAPGR</sequence>
<reference evidence="2 3" key="1">
    <citation type="submission" date="2021-01" db="EMBL/GenBank/DDBJ databases">
        <title>Whole genome shotgun sequence of Actinoplanes humidus NBRC 14915.</title>
        <authorList>
            <person name="Komaki H."/>
            <person name="Tamura T."/>
        </authorList>
    </citation>
    <scope>NUCLEOTIDE SEQUENCE [LARGE SCALE GENOMIC DNA]</scope>
    <source>
        <strain evidence="2 3">NBRC 14915</strain>
    </source>
</reference>
<dbReference type="Proteomes" id="UP000603200">
    <property type="component" value="Unassembled WGS sequence"/>
</dbReference>
<name>A0ABQ3ZV34_9ACTN</name>
<dbReference type="EMBL" id="BOMN01000077">
    <property type="protein sequence ID" value="GIE22460.1"/>
    <property type="molecule type" value="Genomic_DNA"/>
</dbReference>
<comment type="caution">
    <text evidence="2">The sequence shown here is derived from an EMBL/GenBank/DDBJ whole genome shotgun (WGS) entry which is preliminary data.</text>
</comment>
<keyword evidence="3" id="KW-1185">Reference proteome</keyword>
<protein>
    <recommendedName>
        <fullName evidence="1">DUF4143 domain-containing protein</fullName>
    </recommendedName>
</protein>
<feature type="domain" description="DUF4143" evidence="1">
    <location>
        <begin position="64"/>
        <end position="222"/>
    </location>
</feature>